<dbReference type="SUPFAM" id="SSF54427">
    <property type="entry name" value="NTF2-like"/>
    <property type="match status" value="1"/>
</dbReference>
<dbReference type="AlphaFoldDB" id="A0A3S9MZQ2"/>
<dbReference type="KEGG" id="noj:EJ995_09905"/>
<evidence type="ECO:0000313" key="2">
    <source>
        <dbReference type="EMBL" id="AZQ44543.1"/>
    </source>
</evidence>
<name>A0A3S9MZQ2_9FLAO</name>
<evidence type="ECO:0000313" key="3">
    <source>
        <dbReference type="Proteomes" id="UP000279600"/>
    </source>
</evidence>
<feature type="chain" id="PRO_5019248547" evidence="1">
    <location>
        <begin position="18"/>
        <end position="157"/>
    </location>
</feature>
<organism evidence="2 3">
    <name type="scientific">Nonlabens ponticola</name>
    <dbReference type="NCBI Taxonomy" id="2496866"/>
    <lineage>
        <taxon>Bacteria</taxon>
        <taxon>Pseudomonadati</taxon>
        <taxon>Bacteroidota</taxon>
        <taxon>Flavobacteriia</taxon>
        <taxon>Flavobacteriales</taxon>
        <taxon>Flavobacteriaceae</taxon>
        <taxon>Nonlabens</taxon>
    </lineage>
</organism>
<feature type="signal peptide" evidence="1">
    <location>
        <begin position="1"/>
        <end position="17"/>
    </location>
</feature>
<proteinExistence type="predicted"/>
<protein>
    <submittedName>
        <fullName evidence="2">Nuclear transport factor 2 family protein</fullName>
    </submittedName>
</protein>
<dbReference type="Gene3D" id="3.10.450.50">
    <property type="match status" value="1"/>
</dbReference>
<keyword evidence="3" id="KW-1185">Reference proteome</keyword>
<dbReference type="RefSeq" id="WP_126448083.1">
    <property type="nucleotide sequence ID" value="NZ_CP034549.1"/>
</dbReference>
<accession>A0A3S9MZQ2</accession>
<sequence>MRLVVIMIIALLAFAKANSQQTTATTTETVMLDKHPAIVVVDDFFKAFHLQDTTAMRTKFIAEPSVLSIANRANKQLIVYSSIENLLDGIAAIPETVDFEERLTSNEIISDDGIATVHTDYEFYINGDLSHSGRNSFTLVLFDDKWVISQIMDTRIY</sequence>
<dbReference type="EMBL" id="CP034549">
    <property type="protein sequence ID" value="AZQ44543.1"/>
    <property type="molecule type" value="Genomic_DNA"/>
</dbReference>
<gene>
    <name evidence="2" type="ORF">EJ995_09905</name>
</gene>
<dbReference type="Proteomes" id="UP000279600">
    <property type="component" value="Chromosome"/>
</dbReference>
<evidence type="ECO:0000256" key="1">
    <source>
        <dbReference type="SAM" id="SignalP"/>
    </source>
</evidence>
<dbReference type="InterPro" id="IPR032710">
    <property type="entry name" value="NTF2-like_dom_sf"/>
</dbReference>
<keyword evidence="1" id="KW-0732">Signal</keyword>
<dbReference type="OrthoDB" id="117186at2"/>
<reference evidence="2 3" key="1">
    <citation type="submission" date="2018-12" db="EMBL/GenBank/DDBJ databases">
        <title>Complete genome of Nonlabens sp. MJ115.</title>
        <authorList>
            <person name="Choi H.S."/>
            <person name="Jung J."/>
        </authorList>
    </citation>
    <scope>NUCLEOTIDE SEQUENCE [LARGE SCALE GENOMIC DNA]</scope>
    <source>
        <strain evidence="2 3">MJ115</strain>
    </source>
</reference>